<name>A0A2X0LVV2_9BASI</name>
<dbReference type="GO" id="GO:0005829">
    <property type="term" value="C:cytosol"/>
    <property type="evidence" value="ECO:0007669"/>
    <property type="project" value="TreeGrafter"/>
</dbReference>
<dbReference type="STRING" id="796604.A0A2X0LVV2"/>
<evidence type="ECO:0000313" key="4">
    <source>
        <dbReference type="Proteomes" id="UP000249464"/>
    </source>
</evidence>
<sequence length="546" mass="59504">MASVDPITADNIGLGPDGEKIVDPSYYLILGVKGDVDQETLRKQYRKLALKNHPDRNIGDESAAARFQEIGEAYGSWPIVTKAREAHLPYSYSCTSFIVPAILSDSNARAVYNKQGKKSAVNEAGGEAAMPDPGEMFGQIFGGKAFEDWIGEISLGKDVSKAFELSTTEEEREQLKAEMMGTDPSQKAADPTATLGAASTSADTTSTLGTSNNTTVPPPQSYISHATVDDTPAGPGVTTTGPASMEGKSAPTTSTSLGTATATSPIPGASTAAAGAHASLSAADAAEEKEKKRKLEAEKREKLEQFERERAEEKKQRIKMLSSKLKDRIRPFVEAKNPGANDDPETQRYLARIKEETMDLALESFGVELCHLIGQIYMQKASSYLKLHKKSFFSNALGVPGWWSRVKEKGQMVKEGWSFLSVGMEVQRSMAEMEKRQEKGELDEAEAKKIEADMSGKLLLVAWKGSKFELSTVLRQVVDAVLVKDSPEVTDAILTRRAQAIMFTGAILKTVKPEEGDDERRELEKLVAEASRKRKEKKSGPKPFKE</sequence>
<dbReference type="SUPFAM" id="SSF46565">
    <property type="entry name" value="Chaperone J-domain"/>
    <property type="match status" value="1"/>
</dbReference>
<keyword evidence="4" id="KW-1185">Reference proteome</keyword>
<dbReference type="EMBL" id="FQNC01000013">
    <property type="protein sequence ID" value="SGY15062.1"/>
    <property type="molecule type" value="Genomic_DNA"/>
</dbReference>
<dbReference type="Gene3D" id="1.10.287.110">
    <property type="entry name" value="DnaJ domain"/>
    <property type="match status" value="1"/>
</dbReference>
<dbReference type="PROSITE" id="PS50076">
    <property type="entry name" value="DNAJ_2"/>
    <property type="match status" value="1"/>
</dbReference>
<evidence type="ECO:0000259" key="2">
    <source>
        <dbReference type="PROSITE" id="PS50076"/>
    </source>
</evidence>
<dbReference type="Proteomes" id="UP000249464">
    <property type="component" value="Unassembled WGS sequence"/>
</dbReference>
<feature type="compositionally biased region" description="Low complexity" evidence="1">
    <location>
        <begin position="231"/>
        <end position="284"/>
    </location>
</feature>
<accession>A0A2X0LVV2</accession>
<dbReference type="InterPro" id="IPR036869">
    <property type="entry name" value="J_dom_sf"/>
</dbReference>
<dbReference type="InterPro" id="IPR026894">
    <property type="entry name" value="DnaJ_X"/>
</dbReference>
<organism evidence="3 4">
    <name type="scientific">Microbotryum silenes-dioicae</name>
    <dbReference type="NCBI Taxonomy" id="796604"/>
    <lineage>
        <taxon>Eukaryota</taxon>
        <taxon>Fungi</taxon>
        <taxon>Dikarya</taxon>
        <taxon>Basidiomycota</taxon>
        <taxon>Pucciniomycotina</taxon>
        <taxon>Microbotryomycetes</taxon>
        <taxon>Microbotryales</taxon>
        <taxon>Microbotryaceae</taxon>
        <taxon>Microbotryum</taxon>
    </lineage>
</organism>
<proteinExistence type="predicted"/>
<dbReference type="AlphaFoldDB" id="A0A2X0LVV2"/>
<feature type="region of interest" description="Disordered" evidence="1">
    <location>
        <begin position="167"/>
        <end position="297"/>
    </location>
</feature>
<reference evidence="3 4" key="1">
    <citation type="submission" date="2016-11" db="EMBL/GenBank/DDBJ databases">
        <authorList>
            <person name="Jaros S."/>
            <person name="Januszkiewicz K."/>
            <person name="Wedrychowicz H."/>
        </authorList>
    </citation>
    <scope>NUCLEOTIDE SEQUENCE [LARGE SCALE GENOMIC DNA]</scope>
</reference>
<dbReference type="Pfam" id="PF00226">
    <property type="entry name" value="DnaJ"/>
    <property type="match status" value="1"/>
</dbReference>
<evidence type="ECO:0000256" key="1">
    <source>
        <dbReference type="SAM" id="MobiDB-lite"/>
    </source>
</evidence>
<dbReference type="Pfam" id="PF14308">
    <property type="entry name" value="DnaJ-X"/>
    <property type="match status" value="1"/>
</dbReference>
<feature type="region of interest" description="Disordered" evidence="1">
    <location>
        <begin position="513"/>
        <end position="546"/>
    </location>
</feature>
<feature type="compositionally biased region" description="Basic and acidic residues" evidence="1">
    <location>
        <begin position="286"/>
        <end position="297"/>
    </location>
</feature>
<dbReference type="PANTHER" id="PTHR45006:SF1">
    <property type="entry name" value="DNAJ-LIKE PROTEIN 1"/>
    <property type="match status" value="1"/>
</dbReference>
<feature type="compositionally biased region" description="Basic and acidic residues" evidence="1">
    <location>
        <begin position="513"/>
        <end position="531"/>
    </location>
</feature>
<feature type="domain" description="J" evidence="2">
    <location>
        <begin position="25"/>
        <end position="116"/>
    </location>
</feature>
<dbReference type="InterPro" id="IPR052814">
    <property type="entry name" value="Peroxisomal_DnaJ"/>
</dbReference>
<evidence type="ECO:0000313" key="3">
    <source>
        <dbReference type="EMBL" id="SGY15062.1"/>
    </source>
</evidence>
<dbReference type="CDD" id="cd06257">
    <property type="entry name" value="DnaJ"/>
    <property type="match status" value="1"/>
</dbReference>
<dbReference type="PRINTS" id="PR00625">
    <property type="entry name" value="JDOMAIN"/>
</dbReference>
<dbReference type="GO" id="GO:0016558">
    <property type="term" value="P:protein import into peroxisome matrix"/>
    <property type="evidence" value="ECO:0007669"/>
    <property type="project" value="TreeGrafter"/>
</dbReference>
<dbReference type="PANTHER" id="PTHR45006">
    <property type="entry name" value="DNAJ-LIKE PROTEIN 1"/>
    <property type="match status" value="1"/>
</dbReference>
<protein>
    <submittedName>
        <fullName evidence="3">BQ5605_C013g07229 protein</fullName>
    </submittedName>
</protein>
<dbReference type="SMART" id="SM00271">
    <property type="entry name" value="DnaJ"/>
    <property type="match status" value="1"/>
</dbReference>
<dbReference type="InterPro" id="IPR001623">
    <property type="entry name" value="DnaJ_domain"/>
</dbReference>
<feature type="compositionally biased region" description="Low complexity" evidence="1">
    <location>
        <begin position="192"/>
        <end position="215"/>
    </location>
</feature>
<gene>
    <name evidence="3" type="primary">BQ5605_C013g07229</name>
    <name evidence="3" type="ORF">BQ5605_C013G07229</name>
</gene>